<feature type="compositionally biased region" description="Basic residues" evidence="1">
    <location>
        <begin position="1055"/>
        <end position="1064"/>
    </location>
</feature>
<feature type="compositionally biased region" description="Polar residues" evidence="1">
    <location>
        <begin position="390"/>
        <end position="400"/>
    </location>
</feature>
<feature type="compositionally biased region" description="Low complexity" evidence="1">
    <location>
        <begin position="986"/>
        <end position="996"/>
    </location>
</feature>
<feature type="region of interest" description="Disordered" evidence="1">
    <location>
        <begin position="619"/>
        <end position="784"/>
    </location>
</feature>
<feature type="compositionally biased region" description="Basic and acidic residues" evidence="1">
    <location>
        <begin position="147"/>
        <end position="163"/>
    </location>
</feature>
<feature type="compositionally biased region" description="Polar residues" evidence="1">
    <location>
        <begin position="1000"/>
        <end position="1010"/>
    </location>
</feature>
<reference evidence="2" key="1">
    <citation type="submission" date="2020-06" db="EMBL/GenBank/DDBJ databases">
        <authorList>
            <consortium name="Plant Systems Biology data submission"/>
        </authorList>
    </citation>
    <scope>NUCLEOTIDE SEQUENCE</scope>
    <source>
        <strain evidence="2">D6</strain>
    </source>
</reference>
<feature type="compositionally biased region" description="Low complexity" evidence="1">
    <location>
        <begin position="168"/>
        <end position="186"/>
    </location>
</feature>
<dbReference type="EMBL" id="CAICTM010000438">
    <property type="protein sequence ID" value="CAB9510492.1"/>
    <property type="molecule type" value="Genomic_DNA"/>
</dbReference>
<feature type="compositionally biased region" description="Polar residues" evidence="1">
    <location>
        <begin position="761"/>
        <end position="777"/>
    </location>
</feature>
<feature type="compositionally biased region" description="Basic and acidic residues" evidence="1">
    <location>
        <begin position="502"/>
        <end position="527"/>
    </location>
</feature>
<gene>
    <name evidence="2" type="ORF">SEMRO_439_G143120.1</name>
</gene>
<feature type="region of interest" description="Disordered" evidence="1">
    <location>
        <begin position="811"/>
        <end position="920"/>
    </location>
</feature>
<sequence>MSSMFQKSRCQYGYDDGLPMDDSCDDDSLTFEAFVEEEEETRFMNTSYDPAPTSRKLRAMLKKPPPEPDAYSVAESKTSKTCSMTASSRSYYEIAVPSREAAYAVSGFPGSRVEERTLQVSRRVQQDGNDHWEPRHTRTPSATLAASRRDRAYSPVHDRRGGVERTYSNASSRAGSRRGSIGEAASVTKPDWKPHSPNCSFRGCSDEERLSPNNSFRGRRESMMETAPVTQPVWRAEDAYHSPRPTRNDMGYAGSSPWRDTRPVLSPNNSFRGRRESVTEIASNTHPFGRADEACSPHKPRRTYQDNSLRSPVRSPMRSDNSLRSPMRGDNSMRSPMRGPKPVMSPNDSFRGRDSEHQTFLSPRRPPIGQRDEQHVLSPSNSFRGRRGSMTETASVSQPDFNVPHSRPALSPNNSFKGRGGDHRPSCSPNSSFRGLGDGHAAFEPNDSFSRRGGDERVMFSPNNSFRSRNDERPVVTSSDSFRGRNEEFKAHSPQNSFRSYGGDELRSCGSRSGEDRPVLSRGDSFKRNRPSVSSQNSFRHRERPSCSRELSWKQGRPGLTREASLKHRFEFARQQSWKNNQNGHGRPGHNRTSSFGSQNSDAIPTELVVYTTDIENPRYDGDPSWENDTAPYGQRQHHHGHDPYYHAHGVHEQTGQDRGYHQGSPRRPLPRRSQSNDVGSYRGHGEDRHQPGTDRGCGQRHLTRRSQSNDVGSYHGHREEATESSRYPREGPRKLPGRSRSYNNAPRTTRREGRLPGNYRQETTRNLPGRSLSNNERGYRGESYCPQAYDQHEGKLRSQHNDCLLDGKSNEQQAYDDQEESWTNRPCSTSTSRPESSNRKLHGRTKSSDLDAHSFHGYDSRHSKSESSHYNRKMPPRVGSELVPDHFHTSWAGGDAGEDMNCADRSKWSDGPEVSLSKHTAPVQTISLFKRESDVETNSQVKNDAGSEQFKSLRAPDGDGGDRERNAESNKSKNEDKLSIAKTMSLFKRSSSSRKLPVRSTSIDLDSRSTHSCQSLHSFHGFESKDTKNKMPRKTKSDLGTDAFHSSWSGLGRKSSRKGRKSSQKSTMLSDDQELMVEIFPGVKAPLRRAHETKDAIRNSFYIPVSCLGCCSLDLYAIADVSYYICPICKSIGAVEDEEFHNGRPIERHGLGLGFTRDTLFETQSELMGARSPSRA</sequence>
<accession>A0A9N8HF39</accession>
<evidence type="ECO:0000313" key="2">
    <source>
        <dbReference type="EMBL" id="CAB9510492.1"/>
    </source>
</evidence>
<dbReference type="Proteomes" id="UP001153069">
    <property type="component" value="Unassembled WGS sequence"/>
</dbReference>
<feature type="compositionally biased region" description="Basic and acidic residues" evidence="1">
    <location>
        <begin position="717"/>
        <end position="734"/>
    </location>
</feature>
<feature type="region of interest" description="Disordered" evidence="1">
    <location>
        <begin position="933"/>
        <end position="1010"/>
    </location>
</feature>
<feature type="compositionally biased region" description="Basic and acidic residues" evidence="1">
    <location>
        <begin position="482"/>
        <end position="491"/>
    </location>
</feature>
<proteinExistence type="predicted"/>
<feature type="compositionally biased region" description="Basic and acidic residues" evidence="1">
    <location>
        <begin position="955"/>
        <end position="980"/>
    </location>
</feature>
<feature type="region of interest" description="Disordered" evidence="1">
    <location>
        <begin position="577"/>
        <end position="603"/>
    </location>
</feature>
<keyword evidence="3" id="KW-1185">Reference proteome</keyword>
<feature type="region of interest" description="Disordered" evidence="1">
    <location>
        <begin position="1023"/>
        <end position="1070"/>
    </location>
</feature>
<feature type="region of interest" description="Disordered" evidence="1">
    <location>
        <begin position="60"/>
        <end position="79"/>
    </location>
</feature>
<feature type="compositionally biased region" description="Basic and acidic residues" evidence="1">
    <location>
        <begin position="642"/>
        <end position="661"/>
    </location>
</feature>
<feature type="region of interest" description="Disordered" evidence="1">
    <location>
        <begin position="122"/>
        <end position="561"/>
    </location>
</feature>
<feature type="compositionally biased region" description="Basic and acidic residues" evidence="1">
    <location>
        <begin position="124"/>
        <end position="136"/>
    </location>
</feature>
<feature type="compositionally biased region" description="Basic and acidic residues" evidence="1">
    <location>
        <begin position="684"/>
        <end position="693"/>
    </location>
</feature>
<feature type="compositionally biased region" description="Basic and acidic residues" evidence="1">
    <location>
        <begin position="449"/>
        <end position="458"/>
    </location>
</feature>
<organism evidence="2 3">
    <name type="scientific">Seminavis robusta</name>
    <dbReference type="NCBI Taxonomy" id="568900"/>
    <lineage>
        <taxon>Eukaryota</taxon>
        <taxon>Sar</taxon>
        <taxon>Stramenopiles</taxon>
        <taxon>Ochrophyta</taxon>
        <taxon>Bacillariophyta</taxon>
        <taxon>Bacillariophyceae</taxon>
        <taxon>Bacillariophycidae</taxon>
        <taxon>Naviculales</taxon>
        <taxon>Naviculaceae</taxon>
        <taxon>Seminavis</taxon>
    </lineage>
</organism>
<evidence type="ECO:0000313" key="3">
    <source>
        <dbReference type="Proteomes" id="UP001153069"/>
    </source>
</evidence>
<comment type="caution">
    <text evidence="2">The sequence shown here is derived from an EMBL/GenBank/DDBJ whole genome shotgun (WGS) entry which is preliminary data.</text>
</comment>
<feature type="compositionally biased region" description="Basic and acidic residues" evidence="1">
    <location>
        <begin position="1023"/>
        <end position="1040"/>
    </location>
</feature>
<dbReference type="AlphaFoldDB" id="A0A9N8HF39"/>
<evidence type="ECO:0000256" key="1">
    <source>
        <dbReference type="SAM" id="MobiDB-lite"/>
    </source>
</evidence>
<feature type="compositionally biased region" description="Polar residues" evidence="1">
    <location>
        <begin position="591"/>
        <end position="603"/>
    </location>
</feature>
<feature type="compositionally biased region" description="Polar residues" evidence="1">
    <location>
        <begin position="822"/>
        <end position="836"/>
    </location>
</feature>
<name>A0A9N8HF39_9STRA</name>
<feature type="compositionally biased region" description="Basic and acidic residues" evidence="1">
    <location>
        <begin position="847"/>
        <end position="870"/>
    </location>
</feature>
<protein>
    <submittedName>
        <fullName evidence="2">Uncharacterized protein</fullName>
    </submittedName>
</protein>